<dbReference type="Gene3D" id="3.40.1280.10">
    <property type="match status" value="1"/>
</dbReference>
<gene>
    <name evidence="4" type="ORF">C7Y72_15695</name>
</gene>
<dbReference type="InterPro" id="IPR029026">
    <property type="entry name" value="tRNA_m1G_MTases_N"/>
</dbReference>
<dbReference type="OrthoDB" id="9786891at2"/>
<dbReference type="PANTHER" id="PTHR43191">
    <property type="entry name" value="RRNA METHYLTRANSFERASE 3"/>
    <property type="match status" value="1"/>
</dbReference>
<protein>
    <submittedName>
        <fullName evidence="4">rRNA methyltransferase</fullName>
    </submittedName>
</protein>
<dbReference type="InterPro" id="IPR051259">
    <property type="entry name" value="rRNA_Methyltransferase"/>
</dbReference>
<dbReference type="GO" id="GO:0003723">
    <property type="term" value="F:RNA binding"/>
    <property type="evidence" value="ECO:0007669"/>
    <property type="project" value="InterPro"/>
</dbReference>
<dbReference type="GO" id="GO:0032259">
    <property type="term" value="P:methylation"/>
    <property type="evidence" value="ECO:0007669"/>
    <property type="project" value="UniProtKB-KW"/>
</dbReference>
<dbReference type="EMBL" id="PYYB01000002">
    <property type="protein sequence ID" value="PTL56405.1"/>
    <property type="molecule type" value="Genomic_DNA"/>
</dbReference>
<accession>A0A2T4UF51</accession>
<dbReference type="GO" id="GO:0008173">
    <property type="term" value="F:RNA methyltransferase activity"/>
    <property type="evidence" value="ECO:0007669"/>
    <property type="project" value="InterPro"/>
</dbReference>
<name>A0A2T4UF51_9ACTN</name>
<keyword evidence="5" id="KW-1185">Reference proteome</keyword>
<evidence type="ECO:0000256" key="2">
    <source>
        <dbReference type="ARBA" id="ARBA00022679"/>
    </source>
</evidence>
<dbReference type="SUPFAM" id="SSF75217">
    <property type="entry name" value="alpha/beta knot"/>
    <property type="match status" value="1"/>
</dbReference>
<evidence type="ECO:0000313" key="5">
    <source>
        <dbReference type="Proteomes" id="UP000240739"/>
    </source>
</evidence>
<dbReference type="RefSeq" id="WP_107570124.1">
    <property type="nucleotide sequence ID" value="NZ_PYYB01000002.1"/>
</dbReference>
<sequence>MDDVLLEGLHALKHARRFGAAVTDVRVAARPAALELAATLAPDLVPLLQAADEVGEAGIAAATARPVPTGVLARARHPRPTLEDALRAPGPVVLLDDPRDPGNVGAAVRVAAAAGAAAVLVVGRLDPWHPVCLRGGAGLQFAQPVLRLDALPDDLAGRPLVALDADGDRRLADEPAGPPAPVLAFGTERHGLGAAVRARADRTVAIPMRAGVSSLNLATSVAAVLYGRPGAAG</sequence>
<dbReference type="Pfam" id="PF00588">
    <property type="entry name" value="SpoU_methylase"/>
    <property type="match status" value="1"/>
</dbReference>
<keyword evidence="2 4" id="KW-0808">Transferase</keyword>
<evidence type="ECO:0000256" key="1">
    <source>
        <dbReference type="ARBA" id="ARBA00022603"/>
    </source>
</evidence>
<proteinExistence type="predicted"/>
<comment type="caution">
    <text evidence="4">The sequence shown here is derived from an EMBL/GenBank/DDBJ whole genome shotgun (WGS) entry which is preliminary data.</text>
</comment>
<keyword evidence="1 4" id="KW-0489">Methyltransferase</keyword>
<dbReference type="PANTHER" id="PTHR43191:SF2">
    <property type="entry name" value="RRNA METHYLTRANSFERASE 3, MITOCHONDRIAL"/>
    <property type="match status" value="1"/>
</dbReference>
<evidence type="ECO:0000313" key="4">
    <source>
        <dbReference type="EMBL" id="PTL56405.1"/>
    </source>
</evidence>
<dbReference type="AlphaFoldDB" id="A0A2T4UF51"/>
<feature type="domain" description="tRNA/rRNA methyltransferase SpoU type" evidence="3">
    <location>
        <begin position="92"/>
        <end position="226"/>
    </location>
</feature>
<dbReference type="GO" id="GO:0006396">
    <property type="term" value="P:RNA processing"/>
    <property type="evidence" value="ECO:0007669"/>
    <property type="project" value="InterPro"/>
</dbReference>
<reference evidence="4 5" key="1">
    <citation type="submission" date="2018-03" db="EMBL/GenBank/DDBJ databases">
        <title>Aquarubrobacter algicola gen. nov., sp. nov., a novel actinobacterium isolated from shallow eutrophic lake during the end of cyanobacterial harmful algal blooms.</title>
        <authorList>
            <person name="Chun S.J."/>
        </authorList>
    </citation>
    <scope>NUCLEOTIDE SEQUENCE [LARGE SCALE GENOMIC DNA]</scope>
    <source>
        <strain evidence="4 5">Seoho-28</strain>
    </source>
</reference>
<evidence type="ECO:0000259" key="3">
    <source>
        <dbReference type="Pfam" id="PF00588"/>
    </source>
</evidence>
<dbReference type="Proteomes" id="UP000240739">
    <property type="component" value="Unassembled WGS sequence"/>
</dbReference>
<dbReference type="InterPro" id="IPR029028">
    <property type="entry name" value="Alpha/beta_knot_MTases"/>
</dbReference>
<organism evidence="4 5">
    <name type="scientific">Paraconexibacter algicola</name>
    <dbReference type="NCBI Taxonomy" id="2133960"/>
    <lineage>
        <taxon>Bacteria</taxon>
        <taxon>Bacillati</taxon>
        <taxon>Actinomycetota</taxon>
        <taxon>Thermoleophilia</taxon>
        <taxon>Solirubrobacterales</taxon>
        <taxon>Paraconexibacteraceae</taxon>
        <taxon>Paraconexibacter</taxon>
    </lineage>
</organism>
<dbReference type="InterPro" id="IPR001537">
    <property type="entry name" value="SpoU_MeTrfase"/>
</dbReference>